<keyword evidence="2" id="KW-0808">Transferase</keyword>
<organism evidence="2 3">
    <name type="scientific">Candidatus Portnoybacteria bacterium CG11_big_fil_rev_8_21_14_0_20_40_15</name>
    <dbReference type="NCBI Taxonomy" id="1974817"/>
    <lineage>
        <taxon>Bacteria</taxon>
        <taxon>Candidatus Portnoyibacteriota</taxon>
    </lineage>
</organism>
<name>A0A2H0KS92_9BACT</name>
<dbReference type="InterPro" id="IPR047216">
    <property type="entry name" value="Endonuclease_DUF559_bact"/>
</dbReference>
<dbReference type="SUPFAM" id="SSF52980">
    <property type="entry name" value="Restriction endonuclease-like"/>
    <property type="match status" value="1"/>
</dbReference>
<evidence type="ECO:0000313" key="3">
    <source>
        <dbReference type="Proteomes" id="UP000229317"/>
    </source>
</evidence>
<keyword evidence="2" id="KW-0489">Methyltransferase</keyword>
<dbReference type="Proteomes" id="UP000229317">
    <property type="component" value="Unassembled WGS sequence"/>
</dbReference>
<dbReference type="InterPro" id="IPR007569">
    <property type="entry name" value="DUF559"/>
</dbReference>
<dbReference type="PANTHER" id="PTHR38590">
    <property type="entry name" value="BLL0828 PROTEIN"/>
    <property type="match status" value="1"/>
</dbReference>
<protein>
    <submittedName>
        <fullName evidence="2">DNA-cytosine methyltransferase</fullName>
    </submittedName>
</protein>
<accession>A0A2H0KS92</accession>
<dbReference type="EMBL" id="PCVO01000049">
    <property type="protein sequence ID" value="PIQ75030.1"/>
    <property type="molecule type" value="Genomic_DNA"/>
</dbReference>
<evidence type="ECO:0000259" key="1">
    <source>
        <dbReference type="Pfam" id="PF04480"/>
    </source>
</evidence>
<dbReference type="CDD" id="cd01038">
    <property type="entry name" value="Endonuclease_DUF559"/>
    <property type="match status" value="1"/>
</dbReference>
<evidence type="ECO:0000313" key="2">
    <source>
        <dbReference type="EMBL" id="PIQ75030.1"/>
    </source>
</evidence>
<dbReference type="GO" id="GO:0008168">
    <property type="term" value="F:methyltransferase activity"/>
    <property type="evidence" value="ECO:0007669"/>
    <property type="project" value="UniProtKB-KW"/>
</dbReference>
<proteinExistence type="predicted"/>
<sequence length="124" mass="14740">MFVFNNTVIKSQRRELRKNFTDAERRIWSKLRRKQVLGLRFFRQYSVGPYILDFYCPARKLGVEIDGGQHAEYSATKYDEKRSEYLNKHGIRIIRFWNNDILKNTDGAMIELMKNLTPPILPLA</sequence>
<dbReference type="InterPro" id="IPR011335">
    <property type="entry name" value="Restrct_endonuc-II-like"/>
</dbReference>
<dbReference type="AlphaFoldDB" id="A0A2H0KS92"/>
<comment type="caution">
    <text evidence="2">The sequence shown here is derived from an EMBL/GenBank/DDBJ whole genome shotgun (WGS) entry which is preliminary data.</text>
</comment>
<dbReference type="PANTHER" id="PTHR38590:SF1">
    <property type="entry name" value="BLL0828 PROTEIN"/>
    <property type="match status" value="1"/>
</dbReference>
<reference evidence="2 3" key="1">
    <citation type="submission" date="2017-09" db="EMBL/GenBank/DDBJ databases">
        <title>Depth-based differentiation of microbial function through sediment-hosted aquifers and enrichment of novel symbionts in the deep terrestrial subsurface.</title>
        <authorList>
            <person name="Probst A.J."/>
            <person name="Ladd B."/>
            <person name="Jarett J.K."/>
            <person name="Geller-Mcgrath D.E."/>
            <person name="Sieber C.M."/>
            <person name="Emerson J.B."/>
            <person name="Anantharaman K."/>
            <person name="Thomas B.C."/>
            <person name="Malmstrom R."/>
            <person name="Stieglmeier M."/>
            <person name="Klingl A."/>
            <person name="Woyke T."/>
            <person name="Ryan C.M."/>
            <person name="Banfield J.F."/>
        </authorList>
    </citation>
    <scope>NUCLEOTIDE SEQUENCE [LARGE SCALE GENOMIC DNA]</scope>
    <source>
        <strain evidence="2">CG11_big_fil_rev_8_21_14_0_20_40_15</strain>
    </source>
</reference>
<dbReference type="Gene3D" id="3.40.960.10">
    <property type="entry name" value="VSR Endonuclease"/>
    <property type="match status" value="1"/>
</dbReference>
<dbReference type="GO" id="GO:0032259">
    <property type="term" value="P:methylation"/>
    <property type="evidence" value="ECO:0007669"/>
    <property type="project" value="UniProtKB-KW"/>
</dbReference>
<gene>
    <name evidence="2" type="ORF">COV84_03355</name>
</gene>
<dbReference type="Pfam" id="PF04480">
    <property type="entry name" value="DUF559"/>
    <property type="match status" value="1"/>
</dbReference>
<feature type="domain" description="DUF559" evidence="1">
    <location>
        <begin position="10"/>
        <end position="116"/>
    </location>
</feature>